<dbReference type="PANTHER" id="PTHR42685">
    <property type="entry name" value="GERANYLGERANYL DIPHOSPHATE REDUCTASE"/>
    <property type="match status" value="1"/>
</dbReference>
<evidence type="ECO:0000259" key="1">
    <source>
        <dbReference type="Pfam" id="PF01494"/>
    </source>
</evidence>
<evidence type="ECO:0000313" key="2">
    <source>
        <dbReference type="EMBL" id="PIM54009.1"/>
    </source>
</evidence>
<dbReference type="AlphaFoldDB" id="A0A2G9CET6"/>
<dbReference type="OrthoDB" id="9795712at2"/>
<dbReference type="NCBIfam" id="TIGR02032">
    <property type="entry name" value="GG-red-SF"/>
    <property type="match status" value="1"/>
</dbReference>
<dbReference type="Gene3D" id="3.50.50.60">
    <property type="entry name" value="FAD/NAD(P)-binding domain"/>
    <property type="match status" value="1"/>
</dbReference>
<proteinExistence type="predicted"/>
<dbReference type="InterPro" id="IPR002938">
    <property type="entry name" value="FAD-bd"/>
</dbReference>
<dbReference type="PRINTS" id="PR00368">
    <property type="entry name" value="FADPNR"/>
</dbReference>
<keyword evidence="3" id="KW-1185">Reference proteome</keyword>
<dbReference type="GO" id="GO:0016628">
    <property type="term" value="F:oxidoreductase activity, acting on the CH-CH group of donors, NAD or NADP as acceptor"/>
    <property type="evidence" value="ECO:0007669"/>
    <property type="project" value="InterPro"/>
</dbReference>
<dbReference type="GO" id="GO:0071949">
    <property type="term" value="F:FAD binding"/>
    <property type="evidence" value="ECO:0007669"/>
    <property type="project" value="InterPro"/>
</dbReference>
<dbReference type="PRINTS" id="PR00411">
    <property type="entry name" value="PNDRDTASEI"/>
</dbReference>
<dbReference type="InterPro" id="IPR011777">
    <property type="entry name" value="Geranylgeranyl_Rdtase_fam"/>
</dbReference>
<name>A0A2G9CET6_9BURK</name>
<dbReference type="RefSeq" id="WP_099860710.1">
    <property type="nucleotide sequence ID" value="NZ_PEOG01000014.1"/>
</dbReference>
<protein>
    <submittedName>
        <fullName evidence="2">Geranylgeranyl reductase</fullName>
    </submittedName>
</protein>
<comment type="caution">
    <text evidence="2">The sequence shown here is derived from an EMBL/GenBank/DDBJ whole genome shotgun (WGS) entry which is preliminary data.</text>
</comment>
<dbReference type="Proteomes" id="UP000231501">
    <property type="component" value="Unassembled WGS sequence"/>
</dbReference>
<feature type="domain" description="FAD-binding" evidence="1">
    <location>
        <begin position="12"/>
        <end position="173"/>
    </location>
</feature>
<sequence length="412" mass="44150">MSEFLSTPPSQCQVLIIGAGPAGSATARWLARAGVDVVFADQQPLGRDKVCGDGLIPDAHHALDRLGLLDRVMAKAQRSAHVGCVGPRGGRIDVPGHLAVLPRKQLDEILNLGAQEAGARFLAPARFEAALEDAQGRVRGARFSIDGQPHEIAADWVILATGAVPKALTAAGMCERHTPSGVALRGYVRAPSMVGEIKALEVVWCKPVQPGYGWIFPAPDGSFNIGVGVTDSHQDLAGKGQKKDVNLRAIFDAFVAHYPPARRLMAEGELIGELKGAPLRCTLKGARWTRPGLLVTGEAAGSTYSFTGEGIGKAMETGLLAAEAILAHRGTADGFDAQVRAQYEQGLRALQPKYDLYERGNRVNRFPWLADLLIWRAKKSPRLLQRMSGVLNETSNPGNLVSLKGITRLFLE</sequence>
<dbReference type="InterPro" id="IPR036188">
    <property type="entry name" value="FAD/NAD-bd_sf"/>
</dbReference>
<dbReference type="Pfam" id="PF01494">
    <property type="entry name" value="FAD_binding_3"/>
    <property type="match status" value="1"/>
</dbReference>
<dbReference type="EMBL" id="PEOG01000014">
    <property type="protein sequence ID" value="PIM54009.1"/>
    <property type="molecule type" value="Genomic_DNA"/>
</dbReference>
<dbReference type="PANTHER" id="PTHR42685:SF22">
    <property type="entry name" value="CONDITIONED MEDIUM FACTOR RECEPTOR 1"/>
    <property type="match status" value="1"/>
</dbReference>
<evidence type="ECO:0000313" key="3">
    <source>
        <dbReference type="Proteomes" id="UP000231501"/>
    </source>
</evidence>
<gene>
    <name evidence="2" type="ORF">CS062_06880</name>
</gene>
<dbReference type="SUPFAM" id="SSF51905">
    <property type="entry name" value="FAD/NAD(P)-binding domain"/>
    <property type="match status" value="1"/>
</dbReference>
<reference evidence="2 3" key="1">
    <citation type="submission" date="2017-11" db="EMBL/GenBank/DDBJ databases">
        <title>Draft genome sequence of Mitsuaria sp. HWN-4.</title>
        <authorList>
            <person name="Gundlapally S.R."/>
        </authorList>
    </citation>
    <scope>NUCLEOTIDE SEQUENCE [LARGE SCALE GENOMIC DNA]</scope>
    <source>
        <strain evidence="2 3">HWN-4</strain>
    </source>
</reference>
<organism evidence="2 3">
    <name type="scientific">Roseateles chitinivorans</name>
    <dbReference type="NCBI Taxonomy" id="2917965"/>
    <lineage>
        <taxon>Bacteria</taxon>
        <taxon>Pseudomonadati</taxon>
        <taxon>Pseudomonadota</taxon>
        <taxon>Betaproteobacteria</taxon>
        <taxon>Burkholderiales</taxon>
        <taxon>Sphaerotilaceae</taxon>
        <taxon>Roseateles</taxon>
    </lineage>
</organism>
<dbReference type="InterPro" id="IPR050407">
    <property type="entry name" value="Geranylgeranyl_reductase"/>
</dbReference>
<accession>A0A2G9CET6</accession>